<evidence type="ECO:0000259" key="6">
    <source>
        <dbReference type="PROSITE" id="PS50850"/>
    </source>
</evidence>
<evidence type="ECO:0000313" key="8">
    <source>
        <dbReference type="Proteomes" id="UP001140453"/>
    </source>
</evidence>
<keyword evidence="2 5" id="KW-0812">Transmembrane</keyword>
<feature type="transmembrane region" description="Helical" evidence="5">
    <location>
        <begin position="256"/>
        <end position="276"/>
    </location>
</feature>
<feature type="transmembrane region" description="Helical" evidence="5">
    <location>
        <begin position="424"/>
        <end position="452"/>
    </location>
</feature>
<dbReference type="AlphaFoldDB" id="A0A9W9CY37"/>
<reference evidence="7" key="1">
    <citation type="submission" date="2022-10" db="EMBL/GenBank/DDBJ databases">
        <title>Tapping the CABI collections for fungal endophytes: first genome assemblies for Collariella, Neodidymelliopsis, Ascochyta clinopodiicola, Didymella pomorum, Didymosphaeria variabile, Neocosmospora piperis and Neocucurbitaria cava.</title>
        <authorList>
            <person name="Hill R."/>
        </authorList>
    </citation>
    <scope>NUCLEOTIDE SEQUENCE</scope>
    <source>
        <strain evidence="7">IMI 355082</strain>
    </source>
</reference>
<dbReference type="PANTHER" id="PTHR23501">
    <property type="entry name" value="MAJOR FACILITATOR SUPERFAMILY"/>
    <property type="match status" value="1"/>
</dbReference>
<dbReference type="Gene3D" id="1.20.1250.20">
    <property type="entry name" value="MFS general substrate transporter like domains"/>
    <property type="match status" value="1"/>
</dbReference>
<dbReference type="EMBL" id="JAPEVB010000003">
    <property type="protein sequence ID" value="KAJ4391880.1"/>
    <property type="molecule type" value="Genomic_DNA"/>
</dbReference>
<feature type="transmembrane region" description="Helical" evidence="5">
    <location>
        <begin position="360"/>
        <end position="378"/>
    </location>
</feature>
<feature type="transmembrane region" description="Helical" evidence="5">
    <location>
        <begin position="74"/>
        <end position="92"/>
    </location>
</feature>
<dbReference type="Proteomes" id="UP001140453">
    <property type="component" value="Unassembled WGS sequence"/>
</dbReference>
<gene>
    <name evidence="7" type="ORF">N0V93_005500</name>
</gene>
<proteinExistence type="predicted"/>
<feature type="transmembrane region" description="Helical" evidence="5">
    <location>
        <begin position="499"/>
        <end position="520"/>
    </location>
</feature>
<keyword evidence="3 5" id="KW-1133">Transmembrane helix</keyword>
<evidence type="ECO:0000256" key="2">
    <source>
        <dbReference type="ARBA" id="ARBA00022692"/>
    </source>
</evidence>
<dbReference type="SUPFAM" id="SSF103473">
    <property type="entry name" value="MFS general substrate transporter"/>
    <property type="match status" value="1"/>
</dbReference>
<feature type="transmembrane region" description="Helical" evidence="5">
    <location>
        <begin position="104"/>
        <end position="121"/>
    </location>
</feature>
<dbReference type="PANTHER" id="PTHR23501:SF156">
    <property type="entry name" value="TRANSPORTER, PUTATIVE-RELATED"/>
    <property type="match status" value="1"/>
</dbReference>
<name>A0A9W9CY37_9PEZI</name>
<protein>
    <recommendedName>
        <fullName evidence="6">Major facilitator superfamily (MFS) profile domain-containing protein</fullName>
    </recommendedName>
</protein>
<evidence type="ECO:0000256" key="1">
    <source>
        <dbReference type="ARBA" id="ARBA00004141"/>
    </source>
</evidence>
<evidence type="ECO:0000256" key="5">
    <source>
        <dbReference type="SAM" id="Phobius"/>
    </source>
</evidence>
<evidence type="ECO:0000256" key="3">
    <source>
        <dbReference type="ARBA" id="ARBA00022989"/>
    </source>
</evidence>
<dbReference type="PROSITE" id="PS50850">
    <property type="entry name" value="MFS"/>
    <property type="match status" value="1"/>
</dbReference>
<comment type="subcellular location">
    <subcellularLocation>
        <location evidence="1">Membrane</location>
        <topology evidence="1">Multi-pass membrane protein</topology>
    </subcellularLocation>
</comment>
<dbReference type="GO" id="GO:0022857">
    <property type="term" value="F:transmembrane transporter activity"/>
    <property type="evidence" value="ECO:0007669"/>
    <property type="project" value="InterPro"/>
</dbReference>
<keyword evidence="4 5" id="KW-0472">Membrane</keyword>
<evidence type="ECO:0000256" key="4">
    <source>
        <dbReference type="ARBA" id="ARBA00023136"/>
    </source>
</evidence>
<dbReference type="Pfam" id="PF07690">
    <property type="entry name" value="MFS_1"/>
    <property type="match status" value="1"/>
</dbReference>
<evidence type="ECO:0000313" key="7">
    <source>
        <dbReference type="EMBL" id="KAJ4391880.1"/>
    </source>
</evidence>
<dbReference type="GO" id="GO:0005886">
    <property type="term" value="C:plasma membrane"/>
    <property type="evidence" value="ECO:0007669"/>
    <property type="project" value="TreeGrafter"/>
</dbReference>
<dbReference type="OrthoDB" id="4139357at2759"/>
<feature type="transmembrane region" description="Helical" evidence="5">
    <location>
        <begin position="297"/>
        <end position="321"/>
    </location>
</feature>
<dbReference type="InterPro" id="IPR020846">
    <property type="entry name" value="MFS_dom"/>
</dbReference>
<sequence>MAKIVRPADETLSQAVELGTARSTQPPSIKSWSFYISMSGLALVALITAWDATALAIALPAITQQLQGTTLQSFWASISFILGVAVNQPVYVSLSDVLGRKTPLYAAIVIFTTGTIVLALANKMITLIVGRLIQGLGGGGLYVLQDIILTDMTNLKERPLYLGLVSLAMATGTILGPIVGALFSNFNWRWIGWVNLPIIGVGFFIFVFFLHLRTIPLPLLTKLRRLDLIGMTLFCVGAAAVAAPLSWAGALYPWSTWNTIVPLIVGIIVLAVFGYYERGLLSNSVLPFRIFINSTAISSLFTGFIHGSILYTILLYIPLYFQAVLLEAPLEAGISTLPICCFTVAFSFIAPIIIELTRRYRVLILLGWITITLSLGLWCLVDQNTPRAEIYVFHALLGVGIGTIFTASQVPMQASMTDVDDTGLAVGTLIVVRLFGALIGLAAGSAVFSSVFQKSIARLGPLPENVRQLQDSSQAIDFIPLLRELHLQNESELVEVYRIAFRAIWIVLTSLSGVGLLACLSIKDLTLEREELGRQGFEHSSNVQQTE</sequence>
<comment type="caution">
    <text evidence="7">The sequence shown here is derived from an EMBL/GenBank/DDBJ whole genome shotgun (WGS) entry which is preliminary data.</text>
</comment>
<feature type="transmembrane region" description="Helical" evidence="5">
    <location>
        <begin position="333"/>
        <end position="353"/>
    </location>
</feature>
<feature type="transmembrane region" description="Helical" evidence="5">
    <location>
        <begin position="160"/>
        <end position="184"/>
    </location>
</feature>
<accession>A0A9W9CY37</accession>
<keyword evidence="8" id="KW-1185">Reference proteome</keyword>
<dbReference type="InterPro" id="IPR011701">
    <property type="entry name" value="MFS"/>
</dbReference>
<feature type="transmembrane region" description="Helical" evidence="5">
    <location>
        <begin position="231"/>
        <end position="250"/>
    </location>
</feature>
<feature type="transmembrane region" description="Helical" evidence="5">
    <location>
        <begin position="32"/>
        <end position="62"/>
    </location>
</feature>
<dbReference type="InterPro" id="IPR036259">
    <property type="entry name" value="MFS_trans_sf"/>
</dbReference>
<feature type="transmembrane region" description="Helical" evidence="5">
    <location>
        <begin position="390"/>
        <end position="412"/>
    </location>
</feature>
<dbReference type="Gene3D" id="1.20.1720.10">
    <property type="entry name" value="Multidrug resistance protein D"/>
    <property type="match status" value="1"/>
</dbReference>
<organism evidence="7 8">
    <name type="scientific">Gnomoniopsis smithogilvyi</name>
    <dbReference type="NCBI Taxonomy" id="1191159"/>
    <lineage>
        <taxon>Eukaryota</taxon>
        <taxon>Fungi</taxon>
        <taxon>Dikarya</taxon>
        <taxon>Ascomycota</taxon>
        <taxon>Pezizomycotina</taxon>
        <taxon>Sordariomycetes</taxon>
        <taxon>Sordariomycetidae</taxon>
        <taxon>Diaporthales</taxon>
        <taxon>Gnomoniaceae</taxon>
        <taxon>Gnomoniopsis</taxon>
    </lineage>
</organism>
<feature type="transmembrane region" description="Helical" evidence="5">
    <location>
        <begin position="190"/>
        <end position="210"/>
    </location>
</feature>
<feature type="domain" description="Major facilitator superfamily (MFS) profile" evidence="6">
    <location>
        <begin position="37"/>
        <end position="527"/>
    </location>
</feature>